<comment type="caution">
    <text evidence="3">The sequence shown here is derived from an EMBL/GenBank/DDBJ whole genome shotgun (WGS) entry which is preliminary data.</text>
</comment>
<dbReference type="Gene3D" id="2.60.40.1890">
    <property type="entry name" value="PCu(A)C copper chaperone"/>
    <property type="match status" value="1"/>
</dbReference>
<evidence type="ECO:0000256" key="2">
    <source>
        <dbReference type="SAM" id="SignalP"/>
    </source>
</evidence>
<dbReference type="InterPro" id="IPR007410">
    <property type="entry name" value="LpqE-like"/>
</dbReference>
<name>A0A2S6N6H6_9HYPH</name>
<reference evidence="3 4" key="1">
    <citation type="journal article" date="2018" name="Arch. Microbiol.">
        <title>New insights into the metabolic potential of the phototrophic purple bacterium Rhodopila globiformis DSM 161(T) from its draft genome sequence and evidence for a vanadium-dependent nitrogenase.</title>
        <authorList>
            <person name="Imhoff J.F."/>
            <person name="Rahn T."/>
            <person name="Kunzel S."/>
            <person name="Neulinger S.C."/>
        </authorList>
    </citation>
    <scope>NUCLEOTIDE SEQUENCE [LARGE SCALE GENOMIC DNA]</scope>
    <source>
        <strain evidence="3 4">DSM 16996</strain>
    </source>
</reference>
<evidence type="ECO:0008006" key="5">
    <source>
        <dbReference type="Google" id="ProtNLM"/>
    </source>
</evidence>
<protein>
    <recommendedName>
        <fullName evidence="5">Copper chaperone PCu(A)C</fullName>
    </recommendedName>
</protein>
<accession>A0A2S6N6H6</accession>
<keyword evidence="2" id="KW-0732">Signal</keyword>
<feature type="region of interest" description="Disordered" evidence="1">
    <location>
        <begin position="150"/>
        <end position="171"/>
    </location>
</feature>
<dbReference type="InterPro" id="IPR036182">
    <property type="entry name" value="PCuAC_sf"/>
</dbReference>
<evidence type="ECO:0000256" key="1">
    <source>
        <dbReference type="SAM" id="MobiDB-lite"/>
    </source>
</evidence>
<dbReference type="AlphaFoldDB" id="A0A2S6N6H6"/>
<dbReference type="EMBL" id="NHSJ01000082">
    <property type="protein sequence ID" value="PPQ30214.1"/>
    <property type="molecule type" value="Genomic_DNA"/>
</dbReference>
<dbReference type="Proteomes" id="UP000239089">
    <property type="component" value="Unassembled WGS sequence"/>
</dbReference>
<proteinExistence type="predicted"/>
<organism evidence="3 4">
    <name type="scientific">Rhodoblastus sphagnicola</name>
    <dbReference type="NCBI Taxonomy" id="333368"/>
    <lineage>
        <taxon>Bacteria</taxon>
        <taxon>Pseudomonadati</taxon>
        <taxon>Pseudomonadota</taxon>
        <taxon>Alphaproteobacteria</taxon>
        <taxon>Hyphomicrobiales</taxon>
        <taxon>Rhodoblastaceae</taxon>
        <taxon>Rhodoblastus</taxon>
    </lineage>
</organism>
<feature type="signal peptide" evidence="2">
    <location>
        <begin position="1"/>
        <end position="30"/>
    </location>
</feature>
<dbReference type="PANTHER" id="PTHR36302:SF1">
    <property type="entry name" value="COPPER CHAPERONE PCU(A)C"/>
    <property type="match status" value="1"/>
</dbReference>
<feature type="chain" id="PRO_5015515677" description="Copper chaperone PCu(A)C" evidence="2">
    <location>
        <begin position="31"/>
        <end position="171"/>
    </location>
</feature>
<evidence type="ECO:0000313" key="4">
    <source>
        <dbReference type="Proteomes" id="UP000239089"/>
    </source>
</evidence>
<sequence>MSNEEAPMSRMQIIVIGSALLAFAAAPALAEGIEVTGAWSRATVRGASVGVGYMTIDNETGATDTFTGAASDRADRAEIHESREQDGVMTMRAVPKGVEIKAGKRLELKPGGYHVMLIGLKSALLPGETVHVTLHFAKAGDVGADLQVEGFGAQGPANPPAATKPAAKEKR</sequence>
<keyword evidence="4" id="KW-1185">Reference proteome</keyword>
<dbReference type="Pfam" id="PF04314">
    <property type="entry name" value="PCuAC"/>
    <property type="match status" value="1"/>
</dbReference>
<gene>
    <name evidence="3" type="ORF">CCR94_12875</name>
</gene>
<dbReference type="InterPro" id="IPR058248">
    <property type="entry name" value="Lxx211020-like"/>
</dbReference>
<evidence type="ECO:0000313" key="3">
    <source>
        <dbReference type="EMBL" id="PPQ30214.1"/>
    </source>
</evidence>
<dbReference type="PANTHER" id="PTHR36302">
    <property type="entry name" value="BLR7088 PROTEIN"/>
    <property type="match status" value="1"/>
</dbReference>
<dbReference type="SUPFAM" id="SSF110087">
    <property type="entry name" value="DR1885-like metal-binding protein"/>
    <property type="match status" value="1"/>
</dbReference>